<dbReference type="AlphaFoldDB" id="D2VMH1"/>
<evidence type="ECO:0000313" key="1">
    <source>
        <dbReference type="EMBL" id="EFC42058.1"/>
    </source>
</evidence>
<gene>
    <name evidence="1" type="ORF">NAEGRDRAFT_70134</name>
</gene>
<dbReference type="EMBL" id="GG738882">
    <property type="protein sequence ID" value="EFC42058.1"/>
    <property type="molecule type" value="Genomic_DNA"/>
</dbReference>
<evidence type="ECO:0000313" key="2">
    <source>
        <dbReference type="Proteomes" id="UP000006671"/>
    </source>
</evidence>
<dbReference type="Proteomes" id="UP000006671">
    <property type="component" value="Unassembled WGS sequence"/>
</dbReference>
<accession>D2VMH1</accession>
<name>D2VMH1_NAEGR</name>
<dbReference type="KEGG" id="ngr:NAEGRDRAFT_70134"/>
<dbReference type="VEuPathDB" id="AmoebaDB:NAEGRDRAFT_70134"/>
<keyword evidence="2" id="KW-1185">Reference proteome</keyword>
<dbReference type="RefSeq" id="XP_002674802.1">
    <property type="nucleotide sequence ID" value="XM_002674756.1"/>
</dbReference>
<organism evidence="2">
    <name type="scientific">Naegleria gruberi</name>
    <name type="common">Amoeba</name>
    <dbReference type="NCBI Taxonomy" id="5762"/>
    <lineage>
        <taxon>Eukaryota</taxon>
        <taxon>Discoba</taxon>
        <taxon>Heterolobosea</taxon>
        <taxon>Tetramitia</taxon>
        <taxon>Eutetramitia</taxon>
        <taxon>Vahlkampfiidae</taxon>
        <taxon>Naegleria</taxon>
    </lineage>
</organism>
<dbReference type="OMA" id="CELVHRE"/>
<dbReference type="InParanoid" id="D2VMH1"/>
<dbReference type="GeneID" id="8851605"/>
<reference evidence="1 2" key="1">
    <citation type="journal article" date="2010" name="Cell">
        <title>The genome of Naegleria gruberi illuminates early eukaryotic versatility.</title>
        <authorList>
            <person name="Fritz-Laylin L.K."/>
            <person name="Prochnik S.E."/>
            <person name="Ginger M.L."/>
            <person name="Dacks J.B."/>
            <person name="Carpenter M.L."/>
            <person name="Field M.C."/>
            <person name="Kuo A."/>
            <person name="Paredez A."/>
            <person name="Chapman J."/>
            <person name="Pham J."/>
            <person name="Shu S."/>
            <person name="Neupane R."/>
            <person name="Cipriano M."/>
            <person name="Mancuso J."/>
            <person name="Tu H."/>
            <person name="Salamov A."/>
            <person name="Lindquist E."/>
            <person name="Shapiro H."/>
            <person name="Lucas S."/>
            <person name="Grigoriev I.V."/>
            <person name="Cande W.Z."/>
            <person name="Fulton C."/>
            <person name="Rokhsar D.S."/>
            <person name="Dawson S.C."/>
        </authorList>
    </citation>
    <scope>NUCLEOTIDE SEQUENCE [LARGE SCALE GENOMIC DNA]</scope>
    <source>
        <strain evidence="1 2">NEG-M</strain>
    </source>
</reference>
<proteinExistence type="predicted"/>
<protein>
    <submittedName>
        <fullName evidence="1">Predicted protein</fullName>
    </submittedName>
</protein>
<sequence length="183" mass="21582">MYYKEIAISLAAAWGLFYSYALYHNDFKLSFLIDRSIVIENKTPDQVFKYIIDKRNYPLGMVKGLYEIDPANAPTNSMIVGKTKFKVDLEKLGKTDVVLSHWSPKQYPYQFGWVGVMVHKYIFSGDHYFVVAEDLDKRNTKLVHREMITGLNTPVVRLWHEWTGYIEYYTTYLQDVKKYMAMM</sequence>